<accession>A0AA38MM89</accession>
<sequence>MVFMASTGGHVWKRTVLGLAGRKRRQNSIASKDLSPCNAYFISAKCIHVNLSDREGVKMNLRVGKSCNHTVIHQQTDTKLTRFHQEVGYWRRLVTLDLTVLERGCHMW</sequence>
<reference evidence="1" key="1">
    <citation type="journal article" date="2023" name="G3 (Bethesda)">
        <title>Whole genome assemblies of Zophobas morio and Tenebrio molitor.</title>
        <authorList>
            <person name="Kaur S."/>
            <person name="Stinson S.A."/>
            <person name="diCenzo G.C."/>
        </authorList>
    </citation>
    <scope>NUCLEOTIDE SEQUENCE</scope>
    <source>
        <strain evidence="1">QUZm001</strain>
    </source>
</reference>
<dbReference type="Proteomes" id="UP001168821">
    <property type="component" value="Unassembled WGS sequence"/>
</dbReference>
<name>A0AA38MM89_9CUCU</name>
<keyword evidence="2" id="KW-1185">Reference proteome</keyword>
<dbReference type="AlphaFoldDB" id="A0AA38MM89"/>
<evidence type="ECO:0000313" key="1">
    <source>
        <dbReference type="EMBL" id="KAJ3661028.1"/>
    </source>
</evidence>
<proteinExistence type="predicted"/>
<dbReference type="EMBL" id="JALNTZ010000002">
    <property type="protein sequence ID" value="KAJ3661028.1"/>
    <property type="molecule type" value="Genomic_DNA"/>
</dbReference>
<protein>
    <submittedName>
        <fullName evidence="1">Uncharacterized protein</fullName>
    </submittedName>
</protein>
<evidence type="ECO:0000313" key="2">
    <source>
        <dbReference type="Proteomes" id="UP001168821"/>
    </source>
</evidence>
<gene>
    <name evidence="1" type="ORF">Zmor_005449</name>
</gene>
<comment type="caution">
    <text evidence="1">The sequence shown here is derived from an EMBL/GenBank/DDBJ whole genome shotgun (WGS) entry which is preliminary data.</text>
</comment>
<organism evidence="1 2">
    <name type="scientific">Zophobas morio</name>
    <dbReference type="NCBI Taxonomy" id="2755281"/>
    <lineage>
        <taxon>Eukaryota</taxon>
        <taxon>Metazoa</taxon>
        <taxon>Ecdysozoa</taxon>
        <taxon>Arthropoda</taxon>
        <taxon>Hexapoda</taxon>
        <taxon>Insecta</taxon>
        <taxon>Pterygota</taxon>
        <taxon>Neoptera</taxon>
        <taxon>Endopterygota</taxon>
        <taxon>Coleoptera</taxon>
        <taxon>Polyphaga</taxon>
        <taxon>Cucujiformia</taxon>
        <taxon>Tenebrionidae</taxon>
        <taxon>Zophobas</taxon>
    </lineage>
</organism>